<keyword evidence="6 8" id="KW-0472">Membrane</keyword>
<keyword evidence="9" id="KW-0328">Glycosyltransferase</keyword>
<evidence type="ECO:0000256" key="7">
    <source>
        <dbReference type="ARBA" id="ARBA00024033"/>
    </source>
</evidence>
<accession>A0AAU7JAF3</accession>
<feature type="transmembrane region" description="Helical" evidence="8">
    <location>
        <begin position="210"/>
        <end position="228"/>
    </location>
</feature>
<name>A0AAU7JAF3_9HYPH</name>
<organism evidence="9">
    <name type="scientific">Alsobacter sp. KACC 23698</name>
    <dbReference type="NCBI Taxonomy" id="3149229"/>
    <lineage>
        <taxon>Bacteria</taxon>
        <taxon>Pseudomonadati</taxon>
        <taxon>Pseudomonadota</taxon>
        <taxon>Alphaproteobacteria</taxon>
        <taxon>Hyphomicrobiales</taxon>
        <taxon>Alsobacteraceae</taxon>
        <taxon>Alsobacter</taxon>
    </lineage>
</organism>
<feature type="transmembrane region" description="Helical" evidence="8">
    <location>
        <begin position="108"/>
        <end position="130"/>
    </location>
</feature>
<feature type="transmembrane region" description="Helical" evidence="8">
    <location>
        <begin position="272"/>
        <end position="293"/>
    </location>
</feature>
<reference evidence="9" key="1">
    <citation type="submission" date="2024-05" db="EMBL/GenBank/DDBJ databases">
        <authorList>
            <person name="Kim S."/>
            <person name="Heo J."/>
            <person name="Choi H."/>
            <person name="Choi Y."/>
            <person name="Kwon S.-W."/>
            <person name="Kim Y."/>
        </authorList>
    </citation>
    <scope>NUCLEOTIDE SEQUENCE</scope>
    <source>
        <strain evidence="9">KACC 23698</strain>
    </source>
</reference>
<dbReference type="AlphaFoldDB" id="A0AAU7JAF3"/>
<keyword evidence="4 8" id="KW-0812">Transmembrane</keyword>
<proteinExistence type="inferred from homology"/>
<dbReference type="Pfam" id="PF09594">
    <property type="entry name" value="GT87"/>
    <property type="match status" value="1"/>
</dbReference>
<evidence type="ECO:0000256" key="2">
    <source>
        <dbReference type="ARBA" id="ARBA00022475"/>
    </source>
</evidence>
<evidence type="ECO:0000256" key="1">
    <source>
        <dbReference type="ARBA" id="ARBA00004651"/>
    </source>
</evidence>
<protein>
    <submittedName>
        <fullName evidence="9">Glycosyltransferase family 87 protein</fullName>
        <ecNumber evidence="9">2.4.-.-</ecNumber>
    </submittedName>
</protein>
<dbReference type="InterPro" id="IPR018584">
    <property type="entry name" value="GT87"/>
</dbReference>
<feature type="transmembrane region" description="Helical" evidence="8">
    <location>
        <begin position="300"/>
        <end position="319"/>
    </location>
</feature>
<dbReference type="EC" id="2.4.-.-" evidence="9"/>
<evidence type="ECO:0000256" key="6">
    <source>
        <dbReference type="ARBA" id="ARBA00023136"/>
    </source>
</evidence>
<gene>
    <name evidence="9" type="ORF">ABEG18_15460</name>
</gene>
<evidence type="ECO:0000256" key="3">
    <source>
        <dbReference type="ARBA" id="ARBA00022679"/>
    </source>
</evidence>
<keyword evidence="2" id="KW-1003">Cell membrane</keyword>
<evidence type="ECO:0000256" key="5">
    <source>
        <dbReference type="ARBA" id="ARBA00022989"/>
    </source>
</evidence>
<dbReference type="GO" id="GO:0005886">
    <property type="term" value="C:plasma membrane"/>
    <property type="evidence" value="ECO:0007669"/>
    <property type="project" value="UniProtKB-SubCell"/>
</dbReference>
<dbReference type="RefSeq" id="WP_406853950.1">
    <property type="nucleotide sequence ID" value="NZ_CP157484.1"/>
</dbReference>
<comment type="similarity">
    <text evidence="7">Belongs to the glycosyltransferase 87 family.</text>
</comment>
<comment type="subcellular location">
    <subcellularLocation>
        <location evidence="1">Cell membrane</location>
        <topology evidence="1">Multi-pass membrane protein</topology>
    </subcellularLocation>
</comment>
<evidence type="ECO:0000313" key="9">
    <source>
        <dbReference type="EMBL" id="XBO37130.1"/>
    </source>
</evidence>
<dbReference type="GO" id="GO:0016758">
    <property type="term" value="F:hexosyltransferase activity"/>
    <property type="evidence" value="ECO:0007669"/>
    <property type="project" value="InterPro"/>
</dbReference>
<feature type="transmembrane region" description="Helical" evidence="8">
    <location>
        <begin position="142"/>
        <end position="172"/>
    </location>
</feature>
<keyword evidence="3 9" id="KW-0808">Transferase</keyword>
<keyword evidence="5 8" id="KW-1133">Transmembrane helix</keyword>
<sequence>MKALTARQALWIARSFVLLVGGTVVSAKLMDRMAVMALPLGLRNQAFIGTDFSSFYGASLLILDGRPASVYDVALHKAAQVCALGPLADYYQFFYPPMFLLAVAPLGLLPYLTSAVVWCLATLAPCVWVLRRWAPPQIDVLAILLFPAVTITIVHGQNAFLTTALFGAAILYLDKRPALAGVFIGLLAIKPHLGLLFPIYLLAMGRWSTILWAVTTVLALALATTLAFGGDVWAGYAGIQESAKLFLETRHVHTGKMQSLFMMARSLGASTAIGYGVQTLAGLGVAALVVVAARRKRADTLAMGALLASGSLLTTPFLLRYDLMLLAIPLIWLVKAGLESGFRPGELAVVALSFMTPMIPPEFAQSTDVLLAPLLNGFLFAVVAQRALTGTSPGLASNHVGGGFPARSAAPRAETSAA</sequence>
<evidence type="ECO:0000256" key="8">
    <source>
        <dbReference type="SAM" id="Phobius"/>
    </source>
</evidence>
<dbReference type="EMBL" id="CP157484">
    <property type="protein sequence ID" value="XBO37130.1"/>
    <property type="molecule type" value="Genomic_DNA"/>
</dbReference>
<evidence type="ECO:0000256" key="4">
    <source>
        <dbReference type="ARBA" id="ARBA00022692"/>
    </source>
</evidence>
<feature type="transmembrane region" description="Helical" evidence="8">
    <location>
        <begin position="178"/>
        <end position="203"/>
    </location>
</feature>